<dbReference type="EMBL" id="JAYWIO010000003">
    <property type="protein sequence ID" value="KAK7274784.1"/>
    <property type="molecule type" value="Genomic_DNA"/>
</dbReference>
<sequence length="198" mass="21595">MNEGVSSFQKHNAFGMKFAFVRFRHEMDFVDLERSLDNIKIGGKNGRLYGGSFPMMTHRSNKGAPVTVCSAKVGGSDAGTEETIDSFVATTNLDNEATDILNQAFMRGYDMEEQQLKDNLEVIIFNKNGVVPLYNSVATAEGNDVARLSKSLVAGNTCSLESFVCTDEAALEVEELRSPSLDRHYTPLSGPTPIGPNC</sequence>
<proteinExistence type="predicted"/>
<gene>
    <name evidence="1" type="ORF">RIF29_15883</name>
</gene>
<protein>
    <submittedName>
        <fullName evidence="1">Uncharacterized protein</fullName>
    </submittedName>
</protein>
<reference evidence="1 2" key="1">
    <citation type="submission" date="2024-01" db="EMBL/GenBank/DDBJ databases">
        <title>The genomes of 5 underutilized Papilionoideae crops provide insights into root nodulation and disease resistanc.</title>
        <authorList>
            <person name="Yuan L."/>
        </authorList>
    </citation>
    <scope>NUCLEOTIDE SEQUENCE [LARGE SCALE GENOMIC DNA]</scope>
    <source>
        <strain evidence="1">ZHUSHIDOU_FW_LH</strain>
        <tissue evidence="1">Leaf</tissue>
    </source>
</reference>
<keyword evidence="2" id="KW-1185">Reference proteome</keyword>
<dbReference type="AlphaFoldDB" id="A0AAN9FEB5"/>
<dbReference type="Proteomes" id="UP001372338">
    <property type="component" value="Unassembled WGS sequence"/>
</dbReference>
<evidence type="ECO:0000313" key="2">
    <source>
        <dbReference type="Proteomes" id="UP001372338"/>
    </source>
</evidence>
<organism evidence="1 2">
    <name type="scientific">Crotalaria pallida</name>
    <name type="common">Smooth rattlebox</name>
    <name type="synonym">Crotalaria striata</name>
    <dbReference type="NCBI Taxonomy" id="3830"/>
    <lineage>
        <taxon>Eukaryota</taxon>
        <taxon>Viridiplantae</taxon>
        <taxon>Streptophyta</taxon>
        <taxon>Embryophyta</taxon>
        <taxon>Tracheophyta</taxon>
        <taxon>Spermatophyta</taxon>
        <taxon>Magnoliopsida</taxon>
        <taxon>eudicotyledons</taxon>
        <taxon>Gunneridae</taxon>
        <taxon>Pentapetalae</taxon>
        <taxon>rosids</taxon>
        <taxon>fabids</taxon>
        <taxon>Fabales</taxon>
        <taxon>Fabaceae</taxon>
        <taxon>Papilionoideae</taxon>
        <taxon>50 kb inversion clade</taxon>
        <taxon>genistoids sensu lato</taxon>
        <taxon>core genistoids</taxon>
        <taxon>Crotalarieae</taxon>
        <taxon>Crotalaria</taxon>
    </lineage>
</organism>
<accession>A0AAN9FEB5</accession>
<comment type="caution">
    <text evidence="1">The sequence shown here is derived from an EMBL/GenBank/DDBJ whole genome shotgun (WGS) entry which is preliminary data.</text>
</comment>
<evidence type="ECO:0000313" key="1">
    <source>
        <dbReference type="EMBL" id="KAK7274784.1"/>
    </source>
</evidence>
<name>A0AAN9FEB5_CROPI</name>